<dbReference type="InterPro" id="IPR058625">
    <property type="entry name" value="MdtA-like_BSH"/>
</dbReference>
<dbReference type="InterPro" id="IPR058792">
    <property type="entry name" value="Beta-barrel_RND_2"/>
</dbReference>
<dbReference type="InterPro" id="IPR050739">
    <property type="entry name" value="MFP"/>
</dbReference>
<feature type="domain" description="Multidrug resistance protein MdtA-like barrel-sandwich hybrid" evidence="1">
    <location>
        <begin position="51"/>
        <end position="245"/>
    </location>
</feature>
<proteinExistence type="predicted"/>
<evidence type="ECO:0000313" key="3">
    <source>
        <dbReference type="EMBL" id="KIQ01542.1"/>
    </source>
</evidence>
<dbReference type="Gene3D" id="1.10.287.470">
    <property type="entry name" value="Helix hairpin bin"/>
    <property type="match status" value="2"/>
</dbReference>
<reference evidence="3 4" key="1">
    <citation type="submission" date="2014-12" db="EMBL/GenBank/DDBJ databases">
        <title>16Stimator: statistical estimation of ribosomal gene copy numbers from draft genome assemblies.</title>
        <authorList>
            <person name="Perisin M.A."/>
            <person name="Vetter M."/>
            <person name="Gilbert J.A."/>
            <person name="Bergelson J."/>
        </authorList>
    </citation>
    <scope>NUCLEOTIDE SEQUENCE [LARGE SCALE GENOMIC DNA]</scope>
    <source>
        <strain evidence="3 4">MEJ076</strain>
    </source>
</reference>
<dbReference type="PANTHER" id="PTHR30386:SF24">
    <property type="entry name" value="MULTIDRUG RESISTANCE EFFLUX PUMP"/>
    <property type="match status" value="1"/>
</dbReference>
<dbReference type="Proteomes" id="UP000035017">
    <property type="component" value="Unassembled WGS sequence"/>
</dbReference>
<dbReference type="AlphaFoldDB" id="A0A0D0KWE7"/>
<dbReference type="PANTHER" id="PTHR30386">
    <property type="entry name" value="MEMBRANE FUSION SUBUNIT OF EMRAB-TOLC MULTIDRUG EFFLUX PUMP"/>
    <property type="match status" value="1"/>
</dbReference>
<dbReference type="Gene3D" id="2.40.30.170">
    <property type="match status" value="1"/>
</dbReference>
<evidence type="ECO:0000259" key="1">
    <source>
        <dbReference type="Pfam" id="PF25917"/>
    </source>
</evidence>
<evidence type="ECO:0000313" key="4">
    <source>
        <dbReference type="Proteomes" id="UP000035017"/>
    </source>
</evidence>
<organism evidence="3 4">
    <name type="scientific">Agrobacterium tumefaciens</name>
    <dbReference type="NCBI Taxonomy" id="358"/>
    <lineage>
        <taxon>Bacteria</taxon>
        <taxon>Pseudomonadati</taxon>
        <taxon>Pseudomonadota</taxon>
        <taxon>Alphaproteobacteria</taxon>
        <taxon>Hyphomicrobiales</taxon>
        <taxon>Rhizobiaceae</taxon>
        <taxon>Rhizobium/Agrobacterium group</taxon>
        <taxon>Agrobacterium</taxon>
        <taxon>Agrobacterium tumefaciens complex</taxon>
    </lineage>
</organism>
<dbReference type="Pfam" id="PF25954">
    <property type="entry name" value="Beta-barrel_RND_2"/>
    <property type="match status" value="1"/>
</dbReference>
<dbReference type="EMBL" id="JXQV01000013">
    <property type="protein sequence ID" value="KIQ01542.1"/>
    <property type="molecule type" value="Genomic_DNA"/>
</dbReference>
<dbReference type="SUPFAM" id="SSF111369">
    <property type="entry name" value="HlyD-like secretion proteins"/>
    <property type="match status" value="3"/>
</dbReference>
<gene>
    <name evidence="3" type="ORF">RU07_15810</name>
</gene>
<evidence type="ECO:0000259" key="2">
    <source>
        <dbReference type="Pfam" id="PF25954"/>
    </source>
</evidence>
<sequence>MLKKILTPLTLIVLLGGVAGVALVLYAWRLPPFSTSVEMTDNAYVRGYVTTMSPQVSGYIVDVPVKDYQQVKQGDLLAKVDDRIFRQKLAQAEASLDSQKAAFDNSRQLEIAAKANIASGEAAVDSAEASLKQAQLAADRQDNLVRSGVGTSSVQEEAQASLEKARAGLSQSKAALEVTRQDLQTIIINRGSLQAAVANAEAAVELAKIDLQNTEIHAPRDGKLGEVGVRVGQYVAAGTQLMAVVPNDIWVVANYKETQLAGMEVGQAVSISVDALHRRKLTGKVERFAPAAGSEFAVIKPDNATGNFVKIAQRLGVRISIDPDQPLASELSPGMSVVVRVDKSSAPTGVARAGN</sequence>
<comment type="caution">
    <text evidence="3">The sequence shown here is derived from an EMBL/GenBank/DDBJ whole genome shotgun (WGS) entry which is preliminary data.</text>
</comment>
<name>A0A0D0KWE7_AGRTU</name>
<feature type="domain" description="CusB-like beta-barrel" evidence="2">
    <location>
        <begin position="249"/>
        <end position="292"/>
    </location>
</feature>
<dbReference type="OrthoDB" id="9811754at2"/>
<protein>
    <submittedName>
        <fullName evidence="3">Hemolysin secretion protein D</fullName>
    </submittedName>
</protein>
<dbReference type="GO" id="GO:0055085">
    <property type="term" value="P:transmembrane transport"/>
    <property type="evidence" value="ECO:0007669"/>
    <property type="project" value="InterPro"/>
</dbReference>
<dbReference type="Pfam" id="PF25917">
    <property type="entry name" value="BSH_RND"/>
    <property type="match status" value="1"/>
</dbReference>
<dbReference type="Gene3D" id="2.40.50.100">
    <property type="match status" value="1"/>
</dbReference>
<accession>A0A0D0KWE7</accession>